<sequence length="677" mass="77857">MSPLRFSHTRKRRSEESSSSESDQDFEDVRPVKKRRGCNGDTNLTDALTSKFKDVCQWLSELHIPNFFSQNMSRKIEMENNSTDEVVEEIPNQEIDVIDISDDDDDDDDVSKEIIPLEKEISTGKGLRQNLQKAPLQETPNPLSSSTPFYKTHGRKLSSLSDKPVNGFHGNGKRQTLISNPGVDIEVLLDTRETPVEVSDDELEIVSEISHVKHSKKLTRQPISPIDKHASSSKKYNKVSPQNSILNGSDKKQSSFNKTFTAHEVVRLQEKAQYQLLLDKVIGGGCNYIPAAHKNTKPPPEIEVDLTQDDDEPAGINRFKESVELSLNDFVQKYYKPFKKTTNAANSNPDLVEKVIADTKKPYEDIQIVEIKRAEKTTNNARSNGHKKGLYSSAWIEELKMTINAETQQRLKLVTEQEEKLERYRKRRDEKIVEQRLLRGHSVTDEIESEEFPELTARMNEAIDAIFANPVKETVSTVGYEQITAFDIQTLCGLNWLNDSVMHYYLSLIAVRSLTDEYRQRKCPTIHTYNTYFYSALRQKGEAHVLRWTRKVDVFTFDILFVPIHFGLHWALCVINNRYKTIKFYDSMRGTDDGTLKALQSYLVLELQTKKGVENPIPYSLEIIKDIPQQMNGSDCGMFALKYAEYISRNAPFTFSQENMPYFRRRMVYEIITNQLF</sequence>
<dbReference type="PANTHER" id="PTHR12606:SF141">
    <property type="entry name" value="GH15225P-RELATED"/>
    <property type="match status" value="1"/>
</dbReference>
<comment type="similarity">
    <text evidence="1">Belongs to the peptidase C48 family.</text>
</comment>
<evidence type="ECO:0000256" key="5">
    <source>
        <dbReference type="SAM" id="Coils"/>
    </source>
</evidence>
<keyword evidence="4" id="KW-0788">Thiol protease</keyword>
<dbReference type="Gene3D" id="3.40.395.10">
    <property type="entry name" value="Adenoviral Proteinase, Chain A"/>
    <property type="match status" value="1"/>
</dbReference>
<keyword evidence="9" id="KW-1185">Reference proteome</keyword>
<feature type="region of interest" description="Disordered" evidence="6">
    <location>
        <begin position="214"/>
        <end position="253"/>
    </location>
</feature>
<dbReference type="AlphaFoldDB" id="A0AAV4P4N9"/>
<evidence type="ECO:0000256" key="3">
    <source>
        <dbReference type="ARBA" id="ARBA00022801"/>
    </source>
</evidence>
<protein>
    <recommendedName>
        <fullName evidence="7">Ubiquitin-like protease family profile domain-containing protein</fullName>
    </recommendedName>
</protein>
<evidence type="ECO:0000256" key="1">
    <source>
        <dbReference type="ARBA" id="ARBA00005234"/>
    </source>
</evidence>
<feature type="domain" description="Ubiquitin-like protease family profile" evidence="7">
    <location>
        <begin position="481"/>
        <end position="647"/>
    </location>
</feature>
<dbReference type="FunFam" id="3.40.395.10:FF:000001">
    <property type="entry name" value="Sentrin-specific protease 1"/>
    <property type="match status" value="1"/>
</dbReference>
<proteinExistence type="inferred from homology"/>
<evidence type="ECO:0000259" key="7">
    <source>
        <dbReference type="PROSITE" id="PS50600"/>
    </source>
</evidence>
<dbReference type="GO" id="GO:0006508">
    <property type="term" value="P:proteolysis"/>
    <property type="evidence" value="ECO:0007669"/>
    <property type="project" value="UniProtKB-KW"/>
</dbReference>
<reference evidence="8 9" key="1">
    <citation type="submission" date="2021-06" db="EMBL/GenBank/DDBJ databases">
        <title>Caerostris darwini draft genome.</title>
        <authorList>
            <person name="Kono N."/>
            <person name="Arakawa K."/>
        </authorList>
    </citation>
    <scope>NUCLEOTIDE SEQUENCE [LARGE SCALE GENOMIC DNA]</scope>
</reference>
<dbReference type="PANTHER" id="PTHR12606">
    <property type="entry name" value="SENTRIN/SUMO-SPECIFIC PROTEASE"/>
    <property type="match status" value="1"/>
</dbReference>
<feature type="region of interest" description="Disordered" evidence="6">
    <location>
        <begin position="1"/>
        <end position="41"/>
    </location>
</feature>
<evidence type="ECO:0000256" key="2">
    <source>
        <dbReference type="ARBA" id="ARBA00022670"/>
    </source>
</evidence>
<dbReference type="GO" id="GO:0080090">
    <property type="term" value="P:regulation of primary metabolic process"/>
    <property type="evidence" value="ECO:0007669"/>
    <property type="project" value="UniProtKB-ARBA"/>
</dbReference>
<gene>
    <name evidence="8" type="primary">SENP1</name>
    <name evidence="8" type="ORF">CDAR_489571</name>
</gene>
<dbReference type="GO" id="GO:0005634">
    <property type="term" value="C:nucleus"/>
    <property type="evidence" value="ECO:0007669"/>
    <property type="project" value="TreeGrafter"/>
</dbReference>
<accession>A0AAV4P4N9</accession>
<dbReference type="GO" id="GO:0016929">
    <property type="term" value="F:deSUMOylase activity"/>
    <property type="evidence" value="ECO:0007669"/>
    <property type="project" value="TreeGrafter"/>
</dbReference>
<evidence type="ECO:0000313" key="9">
    <source>
        <dbReference type="Proteomes" id="UP001054837"/>
    </source>
</evidence>
<dbReference type="GO" id="GO:0060255">
    <property type="term" value="P:regulation of macromolecule metabolic process"/>
    <property type="evidence" value="ECO:0007669"/>
    <property type="project" value="UniProtKB-ARBA"/>
</dbReference>
<comment type="caution">
    <text evidence="8">The sequence shown here is derived from an EMBL/GenBank/DDBJ whole genome shotgun (WGS) entry which is preliminary data.</text>
</comment>
<name>A0AAV4P4N9_9ARAC</name>
<keyword evidence="2" id="KW-0645">Protease</keyword>
<evidence type="ECO:0000256" key="6">
    <source>
        <dbReference type="SAM" id="MobiDB-lite"/>
    </source>
</evidence>
<dbReference type="PROSITE" id="PS50600">
    <property type="entry name" value="ULP_PROTEASE"/>
    <property type="match status" value="1"/>
</dbReference>
<keyword evidence="5" id="KW-0175">Coiled coil</keyword>
<dbReference type="Proteomes" id="UP001054837">
    <property type="component" value="Unassembled WGS sequence"/>
</dbReference>
<dbReference type="InterPro" id="IPR038765">
    <property type="entry name" value="Papain-like_cys_pep_sf"/>
</dbReference>
<dbReference type="EMBL" id="BPLQ01002374">
    <property type="protein sequence ID" value="GIX92170.1"/>
    <property type="molecule type" value="Genomic_DNA"/>
</dbReference>
<dbReference type="SUPFAM" id="SSF54001">
    <property type="entry name" value="Cysteine proteinases"/>
    <property type="match status" value="1"/>
</dbReference>
<dbReference type="InterPro" id="IPR003653">
    <property type="entry name" value="Peptidase_C48_C"/>
</dbReference>
<evidence type="ECO:0000313" key="8">
    <source>
        <dbReference type="EMBL" id="GIX92170.1"/>
    </source>
</evidence>
<dbReference type="GO" id="GO:0016926">
    <property type="term" value="P:protein desumoylation"/>
    <property type="evidence" value="ECO:0007669"/>
    <property type="project" value="TreeGrafter"/>
</dbReference>
<keyword evidence="3" id="KW-0378">Hydrolase</keyword>
<organism evidence="8 9">
    <name type="scientific">Caerostris darwini</name>
    <dbReference type="NCBI Taxonomy" id="1538125"/>
    <lineage>
        <taxon>Eukaryota</taxon>
        <taxon>Metazoa</taxon>
        <taxon>Ecdysozoa</taxon>
        <taxon>Arthropoda</taxon>
        <taxon>Chelicerata</taxon>
        <taxon>Arachnida</taxon>
        <taxon>Araneae</taxon>
        <taxon>Araneomorphae</taxon>
        <taxon>Entelegynae</taxon>
        <taxon>Araneoidea</taxon>
        <taxon>Araneidae</taxon>
        <taxon>Caerostris</taxon>
    </lineage>
</organism>
<feature type="coiled-coil region" evidence="5">
    <location>
        <begin position="404"/>
        <end position="434"/>
    </location>
</feature>
<dbReference type="Pfam" id="PF02902">
    <property type="entry name" value="Peptidase_C48"/>
    <property type="match status" value="1"/>
</dbReference>
<evidence type="ECO:0000256" key="4">
    <source>
        <dbReference type="ARBA" id="ARBA00022807"/>
    </source>
</evidence>